<dbReference type="InterPro" id="IPR012798">
    <property type="entry name" value="Cbl_synth_CobG-like"/>
</dbReference>
<evidence type="ECO:0000313" key="9">
    <source>
        <dbReference type="EMBL" id="PSH69133.1"/>
    </source>
</evidence>
<evidence type="ECO:0000259" key="8">
    <source>
        <dbReference type="Pfam" id="PF03460"/>
    </source>
</evidence>
<keyword evidence="2" id="KW-0349">Heme</keyword>
<feature type="domain" description="Nitrite/Sulfite reductase ferredoxin-like" evidence="8">
    <location>
        <begin position="310"/>
        <end position="369"/>
    </location>
</feature>
<dbReference type="GO" id="GO:0020037">
    <property type="term" value="F:heme binding"/>
    <property type="evidence" value="ECO:0007669"/>
    <property type="project" value="InterPro"/>
</dbReference>
<dbReference type="PANTHER" id="PTHR32439:SF9">
    <property type="entry name" value="BLR3264 PROTEIN"/>
    <property type="match status" value="1"/>
</dbReference>
<evidence type="ECO:0000256" key="2">
    <source>
        <dbReference type="ARBA" id="ARBA00022617"/>
    </source>
</evidence>
<feature type="domain" description="Nitrite/Sulfite reductase ferredoxin-like" evidence="8">
    <location>
        <begin position="64"/>
        <end position="121"/>
    </location>
</feature>
<accession>A0A2P7BRN4</accession>
<evidence type="ECO:0000313" key="10">
    <source>
        <dbReference type="Proteomes" id="UP000241444"/>
    </source>
</evidence>
<evidence type="ECO:0000256" key="1">
    <source>
        <dbReference type="ARBA" id="ARBA00022485"/>
    </source>
</evidence>
<dbReference type="InterPro" id="IPR051329">
    <property type="entry name" value="NIR_SIR_4Fe-4S"/>
</dbReference>
<dbReference type="Gene3D" id="3.90.480.10">
    <property type="entry name" value="Sulfite Reductase Hemoprotein,Domain 2"/>
    <property type="match status" value="1"/>
</dbReference>
<dbReference type="SUPFAM" id="SSF56014">
    <property type="entry name" value="Nitrite and sulphite reductase 4Fe-4S domain-like"/>
    <property type="match status" value="2"/>
</dbReference>
<evidence type="ECO:0000259" key="7">
    <source>
        <dbReference type="Pfam" id="PF01077"/>
    </source>
</evidence>
<dbReference type="InterPro" id="IPR006067">
    <property type="entry name" value="NO2/SO3_Rdtase_4Fe4S_dom"/>
</dbReference>
<organism evidence="9 10">
    <name type="scientific">Phyllobacterium brassicacearum</name>
    <dbReference type="NCBI Taxonomy" id="314235"/>
    <lineage>
        <taxon>Bacteria</taxon>
        <taxon>Pseudomonadati</taxon>
        <taxon>Pseudomonadota</taxon>
        <taxon>Alphaproteobacteria</taxon>
        <taxon>Hyphomicrobiales</taxon>
        <taxon>Phyllobacteriaceae</taxon>
        <taxon>Phyllobacterium</taxon>
    </lineage>
</organism>
<keyword evidence="4" id="KW-0560">Oxidoreductase</keyword>
<keyword evidence="6" id="KW-0411">Iron-sulfur</keyword>
<sequence length="490" mass="52017">MHARKHPMGQRSAQRERLACPKRSCKTMNTMDQLSRHALPYSVEDRRSACPGLFRMAKALDGSICRVKLTFGNLSAGQARSVADAAQRFGNGVIEITNRANLQIRGVRPETENALIAQLLAAGLGPLTDKGDDVRNVMISPIAGHSKGKIDVRPLATRLLTELQTNPRYEGLSPKFSLLIDGGEDLAMVDHPHDLWLCPIDPDNPSSAYAFGAAGAPPTQAEDQPALGVVAGSQAFDLMTITLDAFVDWNKRHPAASRMRHMITGARTEGLAERIETCAGFPVRSEELAGWRRALPKPNGHLGIWNECDGATRLVGAMPKLGRLNPDLLRSLAGLADRYSNGILRMTPWQSVLLPEVSRDDATAALTDLVSLGLGADPEQPLATMISCSGSAGCGSALAATQADGLKLAALLDGEADIPPIHMSGCSKSCASPSARPVTLVATSTGHYDIFLRATNGPSRFGKLLAANVTIEEAAELIGRNSGSGGPLHA</sequence>
<dbReference type="SUPFAM" id="SSF55124">
    <property type="entry name" value="Nitrite/Sulfite reductase N-terminal domain-like"/>
    <property type="match status" value="2"/>
</dbReference>
<name>A0A2P7BRN4_9HYPH</name>
<feature type="domain" description="Nitrite/sulphite reductase 4Fe-4S" evidence="7">
    <location>
        <begin position="131"/>
        <end position="274"/>
    </location>
</feature>
<evidence type="ECO:0000256" key="6">
    <source>
        <dbReference type="ARBA" id="ARBA00023014"/>
    </source>
</evidence>
<dbReference type="NCBIfam" id="TIGR02435">
    <property type="entry name" value="CobG"/>
    <property type="match status" value="1"/>
</dbReference>
<keyword evidence="5" id="KW-0408">Iron</keyword>
<dbReference type="EMBL" id="PGGO01000006">
    <property type="protein sequence ID" value="PSH69133.1"/>
    <property type="molecule type" value="Genomic_DNA"/>
</dbReference>
<protein>
    <submittedName>
        <fullName evidence="9">Precorrin-3B synthase</fullName>
    </submittedName>
</protein>
<dbReference type="AlphaFoldDB" id="A0A2P7BRN4"/>
<dbReference type="PANTHER" id="PTHR32439">
    <property type="entry name" value="FERREDOXIN--NITRITE REDUCTASE, CHLOROPLASTIC"/>
    <property type="match status" value="1"/>
</dbReference>
<dbReference type="Pfam" id="PF01077">
    <property type="entry name" value="NIR_SIR"/>
    <property type="match status" value="1"/>
</dbReference>
<evidence type="ECO:0000256" key="5">
    <source>
        <dbReference type="ARBA" id="ARBA00023004"/>
    </source>
</evidence>
<dbReference type="OrthoDB" id="7459360at2"/>
<dbReference type="InterPro" id="IPR036136">
    <property type="entry name" value="Nit/Sulf_reduc_fer-like_dom_sf"/>
</dbReference>
<dbReference type="InterPro" id="IPR045854">
    <property type="entry name" value="NO2/SO3_Rdtase_4Fe4S_sf"/>
</dbReference>
<keyword evidence="3" id="KW-0479">Metal-binding</keyword>
<dbReference type="Pfam" id="PF03460">
    <property type="entry name" value="NIR_SIR_ferr"/>
    <property type="match status" value="2"/>
</dbReference>
<keyword evidence="10" id="KW-1185">Reference proteome</keyword>
<dbReference type="GO" id="GO:0046872">
    <property type="term" value="F:metal ion binding"/>
    <property type="evidence" value="ECO:0007669"/>
    <property type="project" value="UniProtKB-KW"/>
</dbReference>
<evidence type="ECO:0000256" key="4">
    <source>
        <dbReference type="ARBA" id="ARBA00023002"/>
    </source>
</evidence>
<evidence type="ECO:0000256" key="3">
    <source>
        <dbReference type="ARBA" id="ARBA00022723"/>
    </source>
</evidence>
<dbReference type="Proteomes" id="UP000241444">
    <property type="component" value="Unassembled WGS sequence"/>
</dbReference>
<reference evidence="10" key="1">
    <citation type="submission" date="2017-11" db="EMBL/GenBank/DDBJ databases">
        <authorList>
            <person name="Kuznetsova I."/>
            <person name="Sazanova A."/>
            <person name="Chirak E."/>
            <person name="Safronova V."/>
            <person name="Willems A."/>
        </authorList>
    </citation>
    <scope>NUCLEOTIDE SEQUENCE [LARGE SCALE GENOMIC DNA]</scope>
    <source>
        <strain evidence="10">STM 196</strain>
    </source>
</reference>
<dbReference type="GO" id="GO:0051539">
    <property type="term" value="F:4 iron, 4 sulfur cluster binding"/>
    <property type="evidence" value="ECO:0007669"/>
    <property type="project" value="UniProtKB-KW"/>
</dbReference>
<comment type="caution">
    <text evidence="9">The sequence shown here is derived from an EMBL/GenBank/DDBJ whole genome shotgun (WGS) entry which is preliminary data.</text>
</comment>
<dbReference type="GO" id="GO:0016491">
    <property type="term" value="F:oxidoreductase activity"/>
    <property type="evidence" value="ECO:0007669"/>
    <property type="project" value="UniProtKB-KW"/>
</dbReference>
<gene>
    <name evidence="9" type="primary">cobG</name>
    <name evidence="9" type="ORF">CU102_10045</name>
</gene>
<dbReference type="Gene3D" id="3.30.413.10">
    <property type="entry name" value="Sulfite Reductase Hemoprotein, domain 1"/>
    <property type="match status" value="2"/>
</dbReference>
<dbReference type="RefSeq" id="WP_106710954.1">
    <property type="nucleotide sequence ID" value="NZ_PGGO01000006.1"/>
</dbReference>
<dbReference type="InterPro" id="IPR005117">
    <property type="entry name" value="NiRdtase/SiRdtase_haem-b_fer"/>
</dbReference>
<keyword evidence="1" id="KW-0004">4Fe-4S</keyword>
<proteinExistence type="predicted"/>